<evidence type="ECO:0000256" key="3">
    <source>
        <dbReference type="ARBA" id="ARBA00035112"/>
    </source>
</evidence>
<comment type="similarity">
    <text evidence="3">Belongs to the ustYa family.</text>
</comment>
<evidence type="ECO:0000313" key="6">
    <source>
        <dbReference type="EMBL" id="KAF2727072.1"/>
    </source>
</evidence>
<dbReference type="PANTHER" id="PTHR33365:SF11">
    <property type="entry name" value="TAT PATHWAY SIGNAL SEQUENCE"/>
    <property type="match status" value="1"/>
</dbReference>
<dbReference type="EMBL" id="ML996358">
    <property type="protein sequence ID" value="KAF2727072.1"/>
    <property type="molecule type" value="Genomic_DNA"/>
</dbReference>
<comment type="caution">
    <text evidence="6">The sequence shown here is derived from an EMBL/GenBank/DDBJ whole genome shotgun (WGS) entry which is preliminary data.</text>
</comment>
<dbReference type="GO" id="GO:0043386">
    <property type="term" value="P:mycotoxin biosynthetic process"/>
    <property type="evidence" value="ECO:0007669"/>
    <property type="project" value="InterPro"/>
</dbReference>
<gene>
    <name evidence="6" type="ORF">EJ04DRAFT_557622</name>
</gene>
<name>A0A9P4QLR6_9PLEO</name>
<accession>A0A9P4QLR6</accession>
<reference evidence="6" key="1">
    <citation type="journal article" date="2020" name="Stud. Mycol.">
        <title>101 Dothideomycetes genomes: a test case for predicting lifestyles and emergence of pathogens.</title>
        <authorList>
            <person name="Haridas S."/>
            <person name="Albert R."/>
            <person name="Binder M."/>
            <person name="Bloem J."/>
            <person name="Labutti K."/>
            <person name="Salamov A."/>
            <person name="Andreopoulos B."/>
            <person name="Baker S."/>
            <person name="Barry K."/>
            <person name="Bills G."/>
            <person name="Bluhm B."/>
            <person name="Cannon C."/>
            <person name="Castanera R."/>
            <person name="Culley D."/>
            <person name="Daum C."/>
            <person name="Ezra D."/>
            <person name="Gonzalez J."/>
            <person name="Henrissat B."/>
            <person name="Kuo A."/>
            <person name="Liang C."/>
            <person name="Lipzen A."/>
            <person name="Lutzoni F."/>
            <person name="Magnuson J."/>
            <person name="Mondo S."/>
            <person name="Nolan M."/>
            <person name="Ohm R."/>
            <person name="Pangilinan J."/>
            <person name="Park H.-J."/>
            <person name="Ramirez L."/>
            <person name="Alfaro M."/>
            <person name="Sun H."/>
            <person name="Tritt A."/>
            <person name="Yoshinaga Y."/>
            <person name="Zwiers L.-H."/>
            <person name="Turgeon B."/>
            <person name="Goodwin S."/>
            <person name="Spatafora J."/>
            <person name="Crous P."/>
            <person name="Grigoriev I."/>
        </authorList>
    </citation>
    <scope>NUCLEOTIDE SEQUENCE</scope>
    <source>
        <strain evidence="6">CBS 125425</strain>
    </source>
</reference>
<sequence length="245" mass="27992">MDRKEHSDDVDEENQAFLPQENGATRQQREDTRTRKAIRWLRIAMELGMAATIVFLLFFRPSDRIIRTPVPKFPRKLYTFHNDPQYTNEDMFFNESATLRTLHNWIPLSSASRGYVVLPDTLRKQSYDLPDPYTVAVTRNSDGPGYMMSVFHQLHCLSYLAEHYQQGYALIPLSEEVAHHSAHCFSYLRQGITCNADTTLEGKTDAGPGEGSVHECVDYDAVLDWANGHSALRWRNGLLPGESVL</sequence>
<protein>
    <recommendedName>
        <fullName evidence="8">Oxidase ustYa</fullName>
    </recommendedName>
</protein>
<dbReference type="Proteomes" id="UP000799444">
    <property type="component" value="Unassembled WGS sequence"/>
</dbReference>
<dbReference type="PANTHER" id="PTHR33365">
    <property type="entry name" value="YALI0B05434P"/>
    <property type="match status" value="1"/>
</dbReference>
<dbReference type="GO" id="GO:0016491">
    <property type="term" value="F:oxidoreductase activity"/>
    <property type="evidence" value="ECO:0007669"/>
    <property type="project" value="UniProtKB-KW"/>
</dbReference>
<dbReference type="InterPro" id="IPR021765">
    <property type="entry name" value="UstYa-like"/>
</dbReference>
<organism evidence="6 7">
    <name type="scientific">Polyplosphaeria fusca</name>
    <dbReference type="NCBI Taxonomy" id="682080"/>
    <lineage>
        <taxon>Eukaryota</taxon>
        <taxon>Fungi</taxon>
        <taxon>Dikarya</taxon>
        <taxon>Ascomycota</taxon>
        <taxon>Pezizomycotina</taxon>
        <taxon>Dothideomycetes</taxon>
        <taxon>Pleosporomycetidae</taxon>
        <taxon>Pleosporales</taxon>
        <taxon>Tetraplosphaeriaceae</taxon>
        <taxon>Polyplosphaeria</taxon>
    </lineage>
</organism>
<dbReference type="OrthoDB" id="3687641at2759"/>
<keyword evidence="2" id="KW-0560">Oxidoreductase</keyword>
<feature type="region of interest" description="Disordered" evidence="4">
    <location>
        <begin position="1"/>
        <end position="31"/>
    </location>
</feature>
<evidence type="ECO:0000256" key="1">
    <source>
        <dbReference type="ARBA" id="ARBA00004685"/>
    </source>
</evidence>
<evidence type="ECO:0000256" key="4">
    <source>
        <dbReference type="SAM" id="MobiDB-lite"/>
    </source>
</evidence>
<evidence type="ECO:0008006" key="8">
    <source>
        <dbReference type="Google" id="ProtNLM"/>
    </source>
</evidence>
<proteinExistence type="inferred from homology"/>
<dbReference type="AlphaFoldDB" id="A0A9P4QLR6"/>
<feature type="transmembrane region" description="Helical" evidence="5">
    <location>
        <begin position="40"/>
        <end position="59"/>
    </location>
</feature>
<keyword evidence="5" id="KW-0472">Membrane</keyword>
<comment type="pathway">
    <text evidence="1">Mycotoxin biosynthesis.</text>
</comment>
<evidence type="ECO:0000313" key="7">
    <source>
        <dbReference type="Proteomes" id="UP000799444"/>
    </source>
</evidence>
<evidence type="ECO:0000256" key="5">
    <source>
        <dbReference type="SAM" id="Phobius"/>
    </source>
</evidence>
<keyword evidence="5" id="KW-0812">Transmembrane</keyword>
<dbReference type="Pfam" id="PF11807">
    <property type="entry name" value="UstYa"/>
    <property type="match status" value="1"/>
</dbReference>
<evidence type="ECO:0000256" key="2">
    <source>
        <dbReference type="ARBA" id="ARBA00023002"/>
    </source>
</evidence>
<keyword evidence="5" id="KW-1133">Transmembrane helix</keyword>
<keyword evidence="7" id="KW-1185">Reference proteome</keyword>